<feature type="non-terminal residue" evidence="1">
    <location>
        <position position="1"/>
    </location>
</feature>
<dbReference type="Proteomes" id="UP000187412">
    <property type="component" value="Unassembled WGS sequence"/>
</dbReference>
<comment type="caution">
    <text evidence="1">The sequence shown here is derived from an EMBL/GenBank/DDBJ whole genome shotgun (WGS) entry which is preliminary data.</text>
</comment>
<reference evidence="1 2" key="1">
    <citation type="submission" date="2016-10" db="EMBL/GenBank/DDBJ databases">
        <title>Paenibacillus species isolates.</title>
        <authorList>
            <person name="Beno S.M."/>
        </authorList>
    </citation>
    <scope>NUCLEOTIDE SEQUENCE [LARGE SCALE GENOMIC DNA]</scope>
    <source>
        <strain evidence="1 2">FSL H7-0744</strain>
    </source>
</reference>
<dbReference type="EMBL" id="MPTB01000050">
    <property type="protein sequence ID" value="OMD40624.1"/>
    <property type="molecule type" value="Genomic_DNA"/>
</dbReference>
<keyword evidence="2" id="KW-1185">Reference proteome</keyword>
<evidence type="ECO:0000313" key="2">
    <source>
        <dbReference type="Proteomes" id="UP000187412"/>
    </source>
</evidence>
<protein>
    <recommendedName>
        <fullName evidence="3">Nucleotidyltransferase</fullName>
    </recommendedName>
</protein>
<sequence length="87" mass="10410">EFYKIIETIGDSKYQFKISLKYGAAEFLWSVWKCSELKIGGTWAILKEQLDGLEKDKVRRPIFRDYEDLKEILANAFAIYEDFKREY</sequence>
<evidence type="ECO:0000313" key="1">
    <source>
        <dbReference type="EMBL" id="OMD40624.1"/>
    </source>
</evidence>
<proteinExistence type="predicted"/>
<organism evidence="1 2">
    <name type="scientific">Paenibacillus borealis</name>
    <dbReference type="NCBI Taxonomy" id="160799"/>
    <lineage>
        <taxon>Bacteria</taxon>
        <taxon>Bacillati</taxon>
        <taxon>Bacillota</taxon>
        <taxon>Bacilli</taxon>
        <taxon>Bacillales</taxon>
        <taxon>Paenibacillaceae</taxon>
        <taxon>Paenibacillus</taxon>
    </lineage>
</organism>
<evidence type="ECO:0008006" key="3">
    <source>
        <dbReference type="Google" id="ProtNLM"/>
    </source>
</evidence>
<accession>A0ABX3H205</accession>
<gene>
    <name evidence="1" type="ORF">BSK56_28345</name>
</gene>
<name>A0ABX3H205_PAEBO</name>